<accession>A0ABQ6P7F6</accession>
<name>A0ABQ6P7F6_9SPHN</name>
<reference evidence="1 2" key="1">
    <citation type="submission" date="2023-06" db="EMBL/GenBank/DDBJ databases">
        <title>Draft genome sequence of Novosphingobium sp. strain IK01.</title>
        <authorList>
            <person name="Hatamoto M."/>
            <person name="Ikarashi T."/>
            <person name="Yamaguchi T."/>
        </authorList>
    </citation>
    <scope>NUCLEOTIDE SEQUENCE [LARGE SCALE GENOMIC DNA]</scope>
    <source>
        <strain evidence="1 2">IK01</strain>
    </source>
</reference>
<gene>
    <name evidence="1" type="ORF">NUTIK01_11210</name>
</gene>
<dbReference type="EMBL" id="BTFW01000001">
    <property type="protein sequence ID" value="GMM60344.1"/>
    <property type="molecule type" value="Genomic_DNA"/>
</dbReference>
<keyword evidence="2" id="KW-1185">Reference proteome</keyword>
<evidence type="ECO:0000313" key="2">
    <source>
        <dbReference type="Proteomes" id="UP001187221"/>
    </source>
</evidence>
<evidence type="ECO:0000313" key="1">
    <source>
        <dbReference type="EMBL" id="GMM60344.1"/>
    </source>
</evidence>
<dbReference type="Proteomes" id="UP001187221">
    <property type="component" value="Unassembled WGS sequence"/>
</dbReference>
<organism evidence="1 2">
    <name type="scientific">Novosphingobium pituita</name>
    <dbReference type="NCBI Taxonomy" id="3056842"/>
    <lineage>
        <taxon>Bacteria</taxon>
        <taxon>Pseudomonadati</taxon>
        <taxon>Pseudomonadota</taxon>
        <taxon>Alphaproteobacteria</taxon>
        <taxon>Sphingomonadales</taxon>
        <taxon>Sphingomonadaceae</taxon>
        <taxon>Novosphingobium</taxon>
    </lineage>
</organism>
<comment type="caution">
    <text evidence="1">The sequence shown here is derived from an EMBL/GenBank/DDBJ whole genome shotgun (WGS) entry which is preliminary data.</text>
</comment>
<proteinExistence type="predicted"/>
<protein>
    <recommendedName>
        <fullName evidence="3">Flagellar motor switch protein FliN-like C-terminal domain-containing protein</fullName>
    </recommendedName>
</protein>
<sequence>MVMTADPRGVEPFGLVPNGNAPRGADPCAVDANGAALSVPDAHGASGALLRPLALGQADGSLGDGVVAHVRGLLEDVARQLVEALAGAAHAGGTCMEGGAQAAFVALLASNGTFLGGLHALALEWRLTARLEERQGIDSVLTPLLLAALAVEGEGSEDDTPLALARGLAGAQFRFCLDSRRMRLPLGELPPDLFRIALAALHLHASGLPATDRDDAHSRAIIAERSLRLRFDAERGRLALLRRFAGEGAGAAHQHPDQLDLTQGGAALFLTALARTTGLARAQALSLLAPARIGELVLVLRAAGLPAAQAGGCVQALHPDALVPGALLAITPQDAAQMLGQQAAHVAGEQA</sequence>
<evidence type="ECO:0008006" key="3">
    <source>
        <dbReference type="Google" id="ProtNLM"/>
    </source>
</evidence>